<dbReference type="EMBL" id="CP151510">
    <property type="protein sequence ID" value="WZN64686.1"/>
    <property type="molecule type" value="Genomic_DNA"/>
</dbReference>
<reference evidence="1 2" key="1">
    <citation type="submission" date="2024-03" db="EMBL/GenBank/DDBJ databases">
        <title>Complete genome sequence of the green alga Chloropicon roscoffensis RCC1871.</title>
        <authorList>
            <person name="Lemieux C."/>
            <person name="Pombert J.-F."/>
            <person name="Otis C."/>
            <person name="Turmel M."/>
        </authorList>
    </citation>
    <scope>NUCLEOTIDE SEQUENCE [LARGE SCALE GENOMIC DNA]</scope>
    <source>
        <strain evidence="1 2">RCC1871</strain>
    </source>
</reference>
<gene>
    <name evidence="1" type="ORF">HKI87_10g62430</name>
</gene>
<name>A0AAX4PFR6_9CHLO</name>
<evidence type="ECO:0000313" key="1">
    <source>
        <dbReference type="EMBL" id="WZN64686.1"/>
    </source>
</evidence>
<dbReference type="AlphaFoldDB" id="A0AAX4PFR6"/>
<sequence length="83" mass="9391">MLTLSLGGLLVFPVFKTGKSSMSKTKKRLLCFDVEEKVLVKKERNKVMTVSPFTSILSYHSDTDSCTITVEFVRQARNGMETR</sequence>
<protein>
    <submittedName>
        <fullName evidence="1">PH domain-containing protein</fullName>
    </submittedName>
</protein>
<keyword evidence="2" id="KW-1185">Reference proteome</keyword>
<proteinExistence type="predicted"/>
<accession>A0AAX4PFR6</accession>
<organism evidence="1 2">
    <name type="scientific">Chloropicon roscoffensis</name>
    <dbReference type="NCBI Taxonomy" id="1461544"/>
    <lineage>
        <taxon>Eukaryota</taxon>
        <taxon>Viridiplantae</taxon>
        <taxon>Chlorophyta</taxon>
        <taxon>Chloropicophyceae</taxon>
        <taxon>Chloropicales</taxon>
        <taxon>Chloropicaceae</taxon>
        <taxon>Chloropicon</taxon>
    </lineage>
</organism>
<evidence type="ECO:0000313" key="2">
    <source>
        <dbReference type="Proteomes" id="UP001472866"/>
    </source>
</evidence>
<dbReference type="Proteomes" id="UP001472866">
    <property type="component" value="Chromosome 10"/>
</dbReference>